<proteinExistence type="predicted"/>
<dbReference type="Proteomes" id="UP000828390">
    <property type="component" value="Unassembled WGS sequence"/>
</dbReference>
<reference evidence="2" key="2">
    <citation type="submission" date="2020-11" db="EMBL/GenBank/DDBJ databases">
        <authorList>
            <person name="McCartney M.A."/>
            <person name="Auch B."/>
            <person name="Kono T."/>
            <person name="Mallez S."/>
            <person name="Becker A."/>
            <person name="Gohl D.M."/>
            <person name="Silverstein K.A.T."/>
            <person name="Koren S."/>
            <person name="Bechman K.B."/>
            <person name="Herman A."/>
            <person name="Abrahante J.E."/>
            <person name="Garbe J."/>
        </authorList>
    </citation>
    <scope>NUCLEOTIDE SEQUENCE</scope>
    <source>
        <strain evidence="2">Duluth1</strain>
        <tissue evidence="2">Whole animal</tissue>
    </source>
</reference>
<dbReference type="AlphaFoldDB" id="A0A9D4CG11"/>
<evidence type="ECO:0000313" key="3">
    <source>
        <dbReference type="Proteomes" id="UP000828390"/>
    </source>
</evidence>
<evidence type="ECO:0000256" key="1">
    <source>
        <dbReference type="SAM" id="MobiDB-lite"/>
    </source>
</evidence>
<feature type="compositionally biased region" description="Basic and acidic residues" evidence="1">
    <location>
        <begin position="51"/>
        <end position="63"/>
    </location>
</feature>
<feature type="compositionally biased region" description="Polar residues" evidence="1">
    <location>
        <begin position="40"/>
        <end position="49"/>
    </location>
</feature>
<protein>
    <submittedName>
        <fullName evidence="2">Uncharacterized protein</fullName>
    </submittedName>
</protein>
<evidence type="ECO:0000313" key="2">
    <source>
        <dbReference type="EMBL" id="KAH3724560.1"/>
    </source>
</evidence>
<keyword evidence="3" id="KW-1185">Reference proteome</keyword>
<dbReference type="EMBL" id="JAIWYP010000012">
    <property type="protein sequence ID" value="KAH3724560.1"/>
    <property type="molecule type" value="Genomic_DNA"/>
</dbReference>
<gene>
    <name evidence="2" type="ORF">DPMN_050380</name>
</gene>
<name>A0A9D4CG11_DREPO</name>
<sequence length="63" mass="7175">MHRNVCSTSSSNLIYFLFQRVVKDMRTVSQNSQSYTTVSCLNSPGSMTSGAEDRDFDDLSRRF</sequence>
<organism evidence="2 3">
    <name type="scientific">Dreissena polymorpha</name>
    <name type="common">Zebra mussel</name>
    <name type="synonym">Mytilus polymorpha</name>
    <dbReference type="NCBI Taxonomy" id="45954"/>
    <lineage>
        <taxon>Eukaryota</taxon>
        <taxon>Metazoa</taxon>
        <taxon>Spiralia</taxon>
        <taxon>Lophotrochozoa</taxon>
        <taxon>Mollusca</taxon>
        <taxon>Bivalvia</taxon>
        <taxon>Autobranchia</taxon>
        <taxon>Heteroconchia</taxon>
        <taxon>Euheterodonta</taxon>
        <taxon>Imparidentia</taxon>
        <taxon>Neoheterodontei</taxon>
        <taxon>Myida</taxon>
        <taxon>Dreissenoidea</taxon>
        <taxon>Dreissenidae</taxon>
        <taxon>Dreissena</taxon>
    </lineage>
</organism>
<comment type="caution">
    <text evidence="2">The sequence shown here is derived from an EMBL/GenBank/DDBJ whole genome shotgun (WGS) entry which is preliminary data.</text>
</comment>
<accession>A0A9D4CG11</accession>
<reference evidence="2" key="1">
    <citation type="journal article" date="2019" name="bioRxiv">
        <title>The Genome of the Zebra Mussel, Dreissena polymorpha: A Resource for Invasive Species Research.</title>
        <authorList>
            <person name="McCartney M.A."/>
            <person name="Auch B."/>
            <person name="Kono T."/>
            <person name="Mallez S."/>
            <person name="Zhang Y."/>
            <person name="Obille A."/>
            <person name="Becker A."/>
            <person name="Abrahante J.E."/>
            <person name="Garbe J."/>
            <person name="Badalamenti J.P."/>
            <person name="Herman A."/>
            <person name="Mangelson H."/>
            <person name="Liachko I."/>
            <person name="Sullivan S."/>
            <person name="Sone E.D."/>
            <person name="Koren S."/>
            <person name="Silverstein K.A.T."/>
            <person name="Beckman K.B."/>
            <person name="Gohl D.M."/>
        </authorList>
    </citation>
    <scope>NUCLEOTIDE SEQUENCE</scope>
    <source>
        <strain evidence="2">Duluth1</strain>
        <tissue evidence="2">Whole animal</tissue>
    </source>
</reference>
<feature type="region of interest" description="Disordered" evidence="1">
    <location>
        <begin position="40"/>
        <end position="63"/>
    </location>
</feature>